<keyword evidence="3 8" id="KW-0812">Transmembrane</keyword>
<reference evidence="10 12" key="2">
    <citation type="journal article" date="2018" name="Plant J.">
        <title>The Physcomitrella patens chromosome-scale assembly reveals moss genome structure and evolution.</title>
        <authorList>
            <person name="Lang D."/>
            <person name="Ullrich K.K."/>
            <person name="Murat F."/>
            <person name="Fuchs J."/>
            <person name="Jenkins J."/>
            <person name="Haas F.B."/>
            <person name="Piednoel M."/>
            <person name="Gundlach H."/>
            <person name="Van Bel M."/>
            <person name="Meyberg R."/>
            <person name="Vives C."/>
            <person name="Morata J."/>
            <person name="Symeonidi A."/>
            <person name="Hiss M."/>
            <person name="Muchero W."/>
            <person name="Kamisugi Y."/>
            <person name="Saleh O."/>
            <person name="Blanc G."/>
            <person name="Decker E.L."/>
            <person name="van Gessel N."/>
            <person name="Grimwood J."/>
            <person name="Hayes R.D."/>
            <person name="Graham S.W."/>
            <person name="Gunter L.E."/>
            <person name="McDaniel S.F."/>
            <person name="Hoernstein S.N.W."/>
            <person name="Larsson A."/>
            <person name="Li F.W."/>
            <person name="Perroud P.F."/>
            <person name="Phillips J."/>
            <person name="Ranjan P."/>
            <person name="Rokshar D.S."/>
            <person name="Rothfels C.J."/>
            <person name="Schneider L."/>
            <person name="Shu S."/>
            <person name="Stevenson D.W."/>
            <person name="Thummler F."/>
            <person name="Tillich M."/>
            <person name="Villarreal Aguilar J.C."/>
            <person name="Widiez T."/>
            <person name="Wong G.K."/>
            <person name="Wymore A."/>
            <person name="Zhang Y."/>
            <person name="Zimmer A.D."/>
            <person name="Quatrano R.S."/>
            <person name="Mayer K.F.X."/>
            <person name="Goodstein D."/>
            <person name="Casacuberta J.M."/>
            <person name="Vandepoele K."/>
            <person name="Reski R."/>
            <person name="Cuming A.C."/>
            <person name="Tuskan G.A."/>
            <person name="Maumus F."/>
            <person name="Salse J."/>
            <person name="Schmutz J."/>
            <person name="Rensing S.A."/>
        </authorList>
    </citation>
    <scope>NUCLEOTIDE SEQUENCE [LARGE SCALE GENOMIC DNA]</scope>
    <source>
        <strain evidence="11 12">cv. Gransden 2004</strain>
    </source>
</reference>
<proteinExistence type="inferred from homology"/>
<gene>
    <name evidence="11" type="primary">LOC112282380</name>
    <name evidence="10" type="ORF">PHYPA_007451</name>
</gene>
<evidence type="ECO:0000313" key="12">
    <source>
        <dbReference type="Proteomes" id="UP000006727"/>
    </source>
</evidence>
<evidence type="ECO:0000259" key="9">
    <source>
        <dbReference type="PROSITE" id="PS50255"/>
    </source>
</evidence>
<dbReference type="CDD" id="cd03506">
    <property type="entry name" value="Delta6-FADS-like"/>
    <property type="match status" value="1"/>
</dbReference>
<feature type="transmembrane region" description="Helical" evidence="8">
    <location>
        <begin position="330"/>
        <end position="349"/>
    </location>
</feature>
<comment type="similarity">
    <text evidence="2">Belongs to the fatty acid desaturase type 1 family.</text>
</comment>
<dbReference type="GO" id="GO:0006629">
    <property type="term" value="P:lipid metabolic process"/>
    <property type="evidence" value="ECO:0007669"/>
    <property type="project" value="UniProtKB-KW"/>
</dbReference>
<dbReference type="SUPFAM" id="SSF55856">
    <property type="entry name" value="Cytochrome b5-like heme/steroid binding domain"/>
    <property type="match status" value="1"/>
</dbReference>
<keyword evidence="6" id="KW-0443">Lipid metabolism</keyword>
<feature type="domain" description="Cytochrome b5 heme-binding" evidence="9">
    <location>
        <begin position="93"/>
        <end position="167"/>
    </location>
</feature>
<feature type="transmembrane region" description="Helical" evidence="8">
    <location>
        <begin position="197"/>
        <end position="217"/>
    </location>
</feature>
<name>A0A2K1KJ15_PHYPA</name>
<dbReference type="GO" id="GO:0016020">
    <property type="term" value="C:membrane"/>
    <property type="evidence" value="ECO:0007669"/>
    <property type="project" value="UniProtKB-SubCell"/>
</dbReference>
<evidence type="ECO:0000313" key="10">
    <source>
        <dbReference type="EMBL" id="PNR53776.1"/>
    </source>
</evidence>
<reference evidence="11" key="3">
    <citation type="submission" date="2020-12" db="UniProtKB">
        <authorList>
            <consortium name="EnsemblPlants"/>
        </authorList>
    </citation>
    <scope>IDENTIFICATION</scope>
</reference>
<dbReference type="GO" id="GO:0016717">
    <property type="term" value="F:oxidoreductase activity, acting on paired donors, with oxidation of a pair of donors resulting in the reduction of molecular oxygen to two molecules of water"/>
    <property type="evidence" value="ECO:0007669"/>
    <property type="project" value="UniProtKB-ARBA"/>
</dbReference>
<reference evidence="10 12" key="1">
    <citation type="journal article" date="2008" name="Science">
        <title>The Physcomitrella genome reveals evolutionary insights into the conquest of land by plants.</title>
        <authorList>
            <person name="Rensing S."/>
            <person name="Lang D."/>
            <person name="Zimmer A."/>
            <person name="Terry A."/>
            <person name="Salamov A."/>
            <person name="Shapiro H."/>
            <person name="Nishiyama T."/>
            <person name="Perroud P.-F."/>
            <person name="Lindquist E."/>
            <person name="Kamisugi Y."/>
            <person name="Tanahashi T."/>
            <person name="Sakakibara K."/>
            <person name="Fujita T."/>
            <person name="Oishi K."/>
            <person name="Shin-I T."/>
            <person name="Kuroki Y."/>
            <person name="Toyoda A."/>
            <person name="Suzuki Y."/>
            <person name="Hashimoto A."/>
            <person name="Yamaguchi K."/>
            <person name="Sugano A."/>
            <person name="Kohara Y."/>
            <person name="Fujiyama A."/>
            <person name="Anterola A."/>
            <person name="Aoki S."/>
            <person name="Ashton N."/>
            <person name="Barbazuk W.B."/>
            <person name="Barker E."/>
            <person name="Bennetzen J."/>
            <person name="Bezanilla M."/>
            <person name="Blankenship R."/>
            <person name="Cho S.H."/>
            <person name="Dutcher S."/>
            <person name="Estelle M."/>
            <person name="Fawcett J.A."/>
            <person name="Gundlach H."/>
            <person name="Hanada K."/>
            <person name="Heyl A."/>
            <person name="Hicks K.A."/>
            <person name="Hugh J."/>
            <person name="Lohr M."/>
            <person name="Mayer K."/>
            <person name="Melkozernov A."/>
            <person name="Murata T."/>
            <person name="Nelson D."/>
            <person name="Pils B."/>
            <person name="Prigge M."/>
            <person name="Reiss B."/>
            <person name="Renner T."/>
            <person name="Rombauts S."/>
            <person name="Rushton P."/>
            <person name="Sanderfoot A."/>
            <person name="Schween G."/>
            <person name="Shiu S.-H."/>
            <person name="Stueber K."/>
            <person name="Theodoulou F.L."/>
            <person name="Tu H."/>
            <person name="Van de Peer Y."/>
            <person name="Verrier P.J."/>
            <person name="Waters E."/>
            <person name="Wood A."/>
            <person name="Yang L."/>
            <person name="Cove D."/>
            <person name="Cuming A."/>
            <person name="Hasebe M."/>
            <person name="Lucas S."/>
            <person name="Mishler D.B."/>
            <person name="Reski R."/>
            <person name="Grigoriev I."/>
            <person name="Quatrano R.S."/>
            <person name="Boore J.L."/>
        </authorList>
    </citation>
    <scope>NUCLEOTIDE SEQUENCE [LARGE SCALE GENOMIC DNA]</scope>
    <source>
        <strain evidence="11 12">cv. Gransden 2004</strain>
    </source>
</reference>
<accession>A0A2K1KJ15</accession>
<evidence type="ECO:0000256" key="1">
    <source>
        <dbReference type="ARBA" id="ARBA00004141"/>
    </source>
</evidence>
<dbReference type="Proteomes" id="UP000006727">
    <property type="component" value="Chromosome 5"/>
</dbReference>
<evidence type="ECO:0000256" key="7">
    <source>
        <dbReference type="ARBA" id="ARBA00023136"/>
    </source>
</evidence>
<evidence type="ECO:0000256" key="4">
    <source>
        <dbReference type="ARBA" id="ARBA00022989"/>
    </source>
</evidence>
<dbReference type="PANTHER" id="PTHR19353">
    <property type="entry name" value="FATTY ACID DESATURASE 2"/>
    <property type="match status" value="1"/>
</dbReference>
<comment type="subcellular location">
    <subcellularLocation>
        <location evidence="1">Membrane</location>
        <topology evidence="1">Multi-pass membrane protein</topology>
    </subcellularLocation>
</comment>
<evidence type="ECO:0000256" key="3">
    <source>
        <dbReference type="ARBA" id="ARBA00022692"/>
    </source>
</evidence>
<keyword evidence="12" id="KW-1185">Reference proteome</keyword>
<feature type="transmembrane region" description="Helical" evidence="8">
    <location>
        <begin position="370"/>
        <end position="387"/>
    </location>
</feature>
<keyword evidence="5" id="KW-0560">Oxidoreductase</keyword>
<dbReference type="InterPro" id="IPR001199">
    <property type="entry name" value="Cyt_B5-like_heme/steroid-bd"/>
</dbReference>
<protein>
    <recommendedName>
        <fullName evidence="9">Cytochrome b5 heme-binding domain-containing protein</fullName>
    </recommendedName>
</protein>
<dbReference type="EMBL" id="ABEU02000005">
    <property type="protein sequence ID" value="PNR53776.1"/>
    <property type="molecule type" value="Genomic_DNA"/>
</dbReference>
<dbReference type="PROSITE" id="PS50255">
    <property type="entry name" value="CYTOCHROME_B5_2"/>
    <property type="match status" value="1"/>
</dbReference>
<organism evidence="10">
    <name type="scientific">Physcomitrium patens</name>
    <name type="common">Spreading-leaved earth moss</name>
    <name type="synonym">Physcomitrella patens</name>
    <dbReference type="NCBI Taxonomy" id="3218"/>
    <lineage>
        <taxon>Eukaryota</taxon>
        <taxon>Viridiplantae</taxon>
        <taxon>Streptophyta</taxon>
        <taxon>Embryophyta</taxon>
        <taxon>Bryophyta</taxon>
        <taxon>Bryophytina</taxon>
        <taxon>Bryopsida</taxon>
        <taxon>Funariidae</taxon>
        <taxon>Funariales</taxon>
        <taxon>Funariaceae</taxon>
        <taxon>Physcomitrium</taxon>
    </lineage>
</organism>
<dbReference type="InterPro" id="IPR005804">
    <property type="entry name" value="FA_desaturase_dom"/>
</dbReference>
<dbReference type="AlphaFoldDB" id="A0A2K1KJ15"/>
<dbReference type="Pfam" id="PF00487">
    <property type="entry name" value="FA_desaturase"/>
    <property type="match status" value="1"/>
</dbReference>
<dbReference type="Gene3D" id="3.10.120.10">
    <property type="entry name" value="Cytochrome b5-like heme/steroid binding domain"/>
    <property type="match status" value="1"/>
</dbReference>
<dbReference type="Pfam" id="PF00173">
    <property type="entry name" value="Cyt-b5"/>
    <property type="match status" value="1"/>
</dbReference>
<dbReference type="InterPro" id="IPR012171">
    <property type="entry name" value="Fatty_acid_desaturase"/>
</dbReference>
<evidence type="ECO:0000256" key="8">
    <source>
        <dbReference type="SAM" id="Phobius"/>
    </source>
</evidence>
<dbReference type="PANTHER" id="PTHR19353:SF88">
    <property type="entry name" value="DELTA(5) FATTY ACID DESATURASE FAT-4"/>
    <property type="match status" value="1"/>
</dbReference>
<dbReference type="InterPro" id="IPR036400">
    <property type="entry name" value="Cyt_B5-like_heme/steroid_sf"/>
</dbReference>
<sequence>MSSLEENIDVEHIASMSLFSDFFSYVSSTVGSWSVHSIQPLKRLTSKKRVSESAAVQCISAEVQRNSSTQGTAEALAESVVKPTRRRSSQWKKSTHPLSEVAVHNKPSDCWIVVKNKVYDVSNFADEHPGGSVISTYFGRDGTDVFSSFHAASTWKILQDFYIGDVERVEPTPELLKDFREMRALFLREQLFKSSKLYYVMKLLTNVAIFAASIAIICWSKTISAVLASACMMALCFQQCGWLSHDFLHNQVFETRWLNEVVGYVIGNAVLGFSTGWWKEKHNLHHAAPNECDQTYQPIDEDIDTLPLIAWSKDILATVENKTFLRILQYQHLFFMGLLFFARGSWLFWSWRYTSTAVLSPVDRLLEKGTVLFHYFWFVGTACYLLPGWKPLVWMAVTELMSGMLLGFVFVLSHNGMEVYNSSKEFVSAQIVSTRDIKGNIFNDWFTGGLNRQIEHHLFPTMPRHNLNKIAPRVEVFCKKHGLVYEDVSIATGTCKVLKALKEVAEAAAEQHATTS</sequence>
<keyword evidence="4 8" id="KW-1133">Transmembrane helix</keyword>
<evidence type="ECO:0000256" key="2">
    <source>
        <dbReference type="ARBA" id="ARBA00009295"/>
    </source>
</evidence>
<feature type="transmembrane region" description="Helical" evidence="8">
    <location>
        <begin position="393"/>
        <end position="412"/>
    </location>
</feature>
<dbReference type="Gramene" id="Pp3c5_9590V3.1">
    <property type="protein sequence ID" value="Pp3c5_9590V3.1"/>
    <property type="gene ID" value="Pp3c5_9590"/>
</dbReference>
<dbReference type="STRING" id="3218.A0A2K1KJ15"/>
<evidence type="ECO:0000256" key="5">
    <source>
        <dbReference type="ARBA" id="ARBA00023002"/>
    </source>
</evidence>
<feature type="transmembrane region" description="Helical" evidence="8">
    <location>
        <begin position="257"/>
        <end position="278"/>
    </location>
</feature>
<dbReference type="EnsemblPlants" id="Pp3c5_9590V3.1">
    <property type="protein sequence ID" value="Pp3c5_9590V3.1"/>
    <property type="gene ID" value="Pp3c5_9590"/>
</dbReference>
<evidence type="ECO:0000256" key="6">
    <source>
        <dbReference type="ARBA" id="ARBA00023098"/>
    </source>
</evidence>
<evidence type="ECO:0000313" key="11">
    <source>
        <dbReference type="EnsemblPlants" id="Pp3c5_9590V3.1"/>
    </source>
</evidence>
<dbReference type="SMART" id="SM01117">
    <property type="entry name" value="Cyt-b5"/>
    <property type="match status" value="1"/>
</dbReference>
<dbReference type="PIRSF" id="PIRSF015921">
    <property type="entry name" value="FA_sphinglp_des"/>
    <property type="match status" value="1"/>
</dbReference>
<keyword evidence="7 8" id="KW-0472">Membrane</keyword>